<reference evidence="2" key="1">
    <citation type="journal article" date="2008" name="Nat. Genet.">
        <title>The Pristionchus pacificus genome provides a unique perspective on nematode lifestyle and parasitism.</title>
        <authorList>
            <person name="Dieterich C."/>
            <person name="Clifton S.W."/>
            <person name="Schuster L.N."/>
            <person name="Chinwalla A."/>
            <person name="Delehaunty K."/>
            <person name="Dinkelacker I."/>
            <person name="Fulton L."/>
            <person name="Fulton R."/>
            <person name="Godfrey J."/>
            <person name="Minx P."/>
            <person name="Mitreva M."/>
            <person name="Roeseler W."/>
            <person name="Tian H."/>
            <person name="Witte H."/>
            <person name="Yang S.P."/>
            <person name="Wilson R.K."/>
            <person name="Sommer R.J."/>
        </authorList>
    </citation>
    <scope>NUCLEOTIDE SEQUENCE [LARGE SCALE GENOMIC DNA]</scope>
    <source>
        <strain evidence="2">PS312</strain>
    </source>
</reference>
<evidence type="ECO:0000313" key="2">
    <source>
        <dbReference type="Proteomes" id="UP000005239"/>
    </source>
</evidence>
<dbReference type="EnsemblMetazoa" id="PPA25910.1">
    <property type="protein sequence ID" value="PPA25910.1"/>
    <property type="gene ID" value="WBGene00115464"/>
</dbReference>
<proteinExistence type="predicted"/>
<dbReference type="Proteomes" id="UP000005239">
    <property type="component" value="Unassembled WGS sequence"/>
</dbReference>
<accession>A0A2A6BHS6</accession>
<keyword evidence="2" id="KW-1185">Reference proteome</keyword>
<protein>
    <submittedName>
        <fullName evidence="1">Uncharacterized protein</fullName>
    </submittedName>
</protein>
<accession>A0A8R1UHV5</accession>
<name>A0A2A6BHS6_PRIPA</name>
<sequence length="382" mass="43146">MDSSYQALWTERMAFMDLAAVENIHHLLPPELWIEIFSCCSPVELFSSISPSCSYFYRLISFYQGSLPRIPVTLHVRVQETNESDQSVQPSIEYAISVQDQCEGPSISSRMKTLFVSSSDGQWKAELESREGFTETIDDDVLIRLLSWMEVCCLEVEASKEVAEKSSGRFYDTLNLILQWTASCFGAVSIRKVTLSSQHSTIDWRPNEQSMELIESLALDSLKIEIMPSMEMLSAPLSIPSLVLTHANKKPMSELKFYTMGREYFHSLLTSPYPIYHKLYADAPALLATVTPADLADFVVVWRASPSPASIACLSFNSAFSFPDLRSTVRSKGLARIFEEIPYCRYRTAHSVHKNIGLELVCYGNEMSTQWQLRTGEMSALI</sequence>
<evidence type="ECO:0000313" key="1">
    <source>
        <dbReference type="EnsemblMetazoa" id="PPA25910.1"/>
    </source>
</evidence>
<dbReference type="AlphaFoldDB" id="A0A2A6BHS6"/>
<organism evidence="1 2">
    <name type="scientific">Pristionchus pacificus</name>
    <name type="common">Parasitic nematode worm</name>
    <dbReference type="NCBI Taxonomy" id="54126"/>
    <lineage>
        <taxon>Eukaryota</taxon>
        <taxon>Metazoa</taxon>
        <taxon>Ecdysozoa</taxon>
        <taxon>Nematoda</taxon>
        <taxon>Chromadorea</taxon>
        <taxon>Rhabditida</taxon>
        <taxon>Rhabditina</taxon>
        <taxon>Diplogasteromorpha</taxon>
        <taxon>Diplogasteroidea</taxon>
        <taxon>Neodiplogasteridae</taxon>
        <taxon>Pristionchus</taxon>
    </lineage>
</organism>
<gene>
    <name evidence="1" type="primary">WBGene00115464</name>
</gene>
<reference evidence="1" key="2">
    <citation type="submission" date="2022-06" db="UniProtKB">
        <authorList>
            <consortium name="EnsemblMetazoa"/>
        </authorList>
    </citation>
    <scope>IDENTIFICATION</scope>
    <source>
        <strain evidence="1">PS312</strain>
    </source>
</reference>
<dbReference type="CDD" id="cd09917">
    <property type="entry name" value="F-box_SF"/>
    <property type="match status" value="1"/>
</dbReference>